<dbReference type="GO" id="GO:0006366">
    <property type="term" value="P:transcription by RNA polymerase II"/>
    <property type="evidence" value="ECO:0007669"/>
    <property type="project" value="InterPro"/>
</dbReference>
<gene>
    <name evidence="7" type="ORF">A7U60_g8104</name>
</gene>
<evidence type="ECO:0000256" key="4">
    <source>
        <dbReference type="ARBA" id="ARBA00023242"/>
    </source>
</evidence>
<keyword evidence="2" id="KW-0240">DNA-directed RNA polymerase</keyword>
<dbReference type="GO" id="GO:0003899">
    <property type="term" value="F:DNA-directed RNA polymerase activity"/>
    <property type="evidence" value="ECO:0007669"/>
    <property type="project" value="InterPro"/>
</dbReference>
<evidence type="ECO:0000313" key="8">
    <source>
        <dbReference type="Proteomes" id="UP000757232"/>
    </source>
</evidence>
<evidence type="ECO:0000259" key="6">
    <source>
        <dbReference type="Pfam" id="PF13656"/>
    </source>
</evidence>
<dbReference type="PANTHER" id="PTHR13946">
    <property type="entry name" value="DNA-DIRECTED RNA POLYMERASE I,II,III"/>
    <property type="match status" value="1"/>
</dbReference>
<evidence type="ECO:0000256" key="1">
    <source>
        <dbReference type="ARBA" id="ARBA00004123"/>
    </source>
</evidence>
<dbReference type="Gene3D" id="3.30.1360.10">
    <property type="entry name" value="RNA polymerase, RBP11-like subunit"/>
    <property type="match status" value="1"/>
</dbReference>
<keyword evidence="8" id="KW-1185">Reference proteome</keyword>
<evidence type="ECO:0000256" key="3">
    <source>
        <dbReference type="ARBA" id="ARBA00023163"/>
    </source>
</evidence>
<proteinExistence type="inferred from homology"/>
<comment type="similarity">
    <text evidence="5">Belongs to the archaeal Rpo11/eukaryotic RPB11/RPC19 RNA polymerase subunit family.</text>
</comment>
<evidence type="ECO:0000256" key="2">
    <source>
        <dbReference type="ARBA" id="ARBA00022478"/>
    </source>
</evidence>
<reference evidence="7" key="1">
    <citation type="submission" date="2016-06" db="EMBL/GenBank/DDBJ databases">
        <title>Draft Genome sequence of the fungus Inonotus baumii.</title>
        <authorList>
            <person name="Zhu H."/>
            <person name="Lin W."/>
        </authorList>
    </citation>
    <scope>NUCLEOTIDE SEQUENCE</scope>
    <source>
        <strain evidence="7">821</strain>
    </source>
</reference>
<keyword evidence="4" id="KW-0539">Nucleus</keyword>
<organism evidence="7 8">
    <name type="scientific">Sanghuangporus baumii</name>
    <name type="common">Phellinus baumii</name>
    <dbReference type="NCBI Taxonomy" id="108892"/>
    <lineage>
        <taxon>Eukaryota</taxon>
        <taxon>Fungi</taxon>
        <taxon>Dikarya</taxon>
        <taxon>Basidiomycota</taxon>
        <taxon>Agaricomycotina</taxon>
        <taxon>Agaricomycetes</taxon>
        <taxon>Hymenochaetales</taxon>
        <taxon>Hymenochaetaceae</taxon>
        <taxon>Sanghuangporus</taxon>
    </lineage>
</organism>
<name>A0A9Q5HRX3_SANBA</name>
<comment type="caution">
    <text evidence="7">The sequence shown here is derived from an EMBL/GenBank/DDBJ whole genome shotgun (WGS) entry which is preliminary data.</text>
</comment>
<accession>A0A9Q5HRX3</accession>
<evidence type="ECO:0000256" key="5">
    <source>
        <dbReference type="ARBA" id="ARBA00025751"/>
    </source>
</evidence>
<dbReference type="OrthoDB" id="10248581at2759"/>
<dbReference type="SUPFAM" id="SSF55257">
    <property type="entry name" value="RBP11-like subunits of RNA polymerase"/>
    <property type="match status" value="1"/>
</dbReference>
<dbReference type="GO" id="GO:0046983">
    <property type="term" value="F:protein dimerization activity"/>
    <property type="evidence" value="ECO:0007669"/>
    <property type="project" value="InterPro"/>
</dbReference>
<dbReference type="InterPro" id="IPR037685">
    <property type="entry name" value="RBP11"/>
</dbReference>
<dbReference type="Proteomes" id="UP000757232">
    <property type="component" value="Unassembled WGS sequence"/>
</dbReference>
<dbReference type="PANTHER" id="PTHR13946:SF16">
    <property type="entry name" value="DNA-DIRECTED RNA POLYMERASE II SUBUNIT RPB11"/>
    <property type="match status" value="1"/>
</dbReference>
<evidence type="ECO:0000313" key="7">
    <source>
        <dbReference type="EMBL" id="OCB84882.1"/>
    </source>
</evidence>
<feature type="domain" description="DNA-directed RNA polymerase RBP11-like dimerisation" evidence="6">
    <location>
        <begin position="1"/>
        <end position="59"/>
    </location>
</feature>
<sequence>MLRHQLLSNPAVLFAGYKVPHPLQPSFQLKIQTDGSITPVDAVERAAADLIGTLTTLETKFRREFTYLEMEGTDGTGAVGLGRVGAGDVGLDAAGAYGEGAAWSGRDYLDI</sequence>
<dbReference type="EMBL" id="LNZH02000213">
    <property type="protein sequence ID" value="OCB84882.1"/>
    <property type="molecule type" value="Genomic_DNA"/>
</dbReference>
<dbReference type="InterPro" id="IPR009025">
    <property type="entry name" value="RBP11-like_dimer"/>
</dbReference>
<dbReference type="GO" id="GO:0005665">
    <property type="term" value="C:RNA polymerase II, core complex"/>
    <property type="evidence" value="ECO:0007669"/>
    <property type="project" value="InterPro"/>
</dbReference>
<comment type="subcellular location">
    <subcellularLocation>
        <location evidence="1">Nucleus</location>
    </subcellularLocation>
</comment>
<dbReference type="Pfam" id="PF13656">
    <property type="entry name" value="RNA_pol_L_2"/>
    <property type="match status" value="1"/>
</dbReference>
<keyword evidence="3" id="KW-0804">Transcription</keyword>
<protein>
    <submittedName>
        <fullName evidence="7">RBP11-like subunits of RNA polymerase</fullName>
    </submittedName>
</protein>
<dbReference type="CDD" id="cd06926">
    <property type="entry name" value="RNAP_II_RPB11"/>
    <property type="match status" value="1"/>
</dbReference>
<dbReference type="InterPro" id="IPR036603">
    <property type="entry name" value="RBP11-like"/>
</dbReference>
<dbReference type="AlphaFoldDB" id="A0A9Q5HRX3"/>